<protein>
    <recommendedName>
        <fullName evidence="2">Phosphatidic acid phosphatase type 2/haloperoxidase domain-containing protein</fullName>
    </recommendedName>
</protein>
<feature type="transmembrane region" description="Helical" evidence="1">
    <location>
        <begin position="12"/>
        <end position="33"/>
    </location>
</feature>
<dbReference type="Pfam" id="PF01569">
    <property type="entry name" value="PAP2"/>
    <property type="match status" value="1"/>
</dbReference>
<sequence>MEFVSNAIKEVSAVGSSPIIFGIALLVALFLLGRRDYWRLVILAISLASGVYSSLLKLIFKEGRPVGYISDGFIPWDQLVKLEAYSFPSTHAVLYTAFFGYLFYLSFKLKGVDKVRRHVARLFCGLMIVFVGISRILLGAHFVKDVVSGYLFGLLYLGAVIYIDRLTNRRL</sequence>
<gene>
    <name evidence="3" type="ORF">COT50_04220</name>
</gene>
<keyword evidence="1" id="KW-0472">Membrane</keyword>
<accession>A0A2H0XAX3</accession>
<keyword evidence="1" id="KW-0812">Transmembrane</keyword>
<proteinExistence type="predicted"/>
<feature type="transmembrane region" description="Helical" evidence="1">
    <location>
        <begin position="40"/>
        <end position="60"/>
    </location>
</feature>
<dbReference type="SMART" id="SM00014">
    <property type="entry name" value="acidPPc"/>
    <property type="match status" value="1"/>
</dbReference>
<feature type="transmembrane region" description="Helical" evidence="1">
    <location>
        <begin position="146"/>
        <end position="163"/>
    </location>
</feature>
<feature type="domain" description="Phosphatidic acid phosphatase type 2/haloperoxidase" evidence="2">
    <location>
        <begin position="37"/>
        <end position="161"/>
    </location>
</feature>
<dbReference type="Proteomes" id="UP000231252">
    <property type="component" value="Unassembled WGS sequence"/>
</dbReference>
<dbReference type="SUPFAM" id="SSF48317">
    <property type="entry name" value="Acid phosphatase/Vanadium-dependent haloperoxidase"/>
    <property type="match status" value="1"/>
</dbReference>
<dbReference type="AlphaFoldDB" id="A0A2H0XAX3"/>
<dbReference type="InterPro" id="IPR036938">
    <property type="entry name" value="PAP2/HPO_sf"/>
</dbReference>
<name>A0A2H0XAX3_UNCKA</name>
<feature type="transmembrane region" description="Helical" evidence="1">
    <location>
        <begin position="119"/>
        <end position="140"/>
    </location>
</feature>
<dbReference type="InterPro" id="IPR000326">
    <property type="entry name" value="PAP2/HPO"/>
</dbReference>
<evidence type="ECO:0000313" key="3">
    <source>
        <dbReference type="EMBL" id="PIS22011.1"/>
    </source>
</evidence>
<keyword evidence="1" id="KW-1133">Transmembrane helix</keyword>
<dbReference type="Gene3D" id="1.20.144.10">
    <property type="entry name" value="Phosphatidic acid phosphatase type 2/haloperoxidase"/>
    <property type="match status" value="1"/>
</dbReference>
<feature type="transmembrane region" description="Helical" evidence="1">
    <location>
        <begin position="85"/>
        <end position="107"/>
    </location>
</feature>
<comment type="caution">
    <text evidence="3">The sequence shown here is derived from an EMBL/GenBank/DDBJ whole genome shotgun (WGS) entry which is preliminary data.</text>
</comment>
<reference evidence="4" key="1">
    <citation type="submission" date="2017-09" db="EMBL/GenBank/DDBJ databases">
        <title>Depth-based differentiation of microbial function through sediment-hosted aquifers and enrichment of novel symbionts in the deep terrestrial subsurface.</title>
        <authorList>
            <person name="Probst A.J."/>
            <person name="Ladd B."/>
            <person name="Jarett J.K."/>
            <person name="Geller-Mcgrath D.E."/>
            <person name="Sieber C.M.K."/>
            <person name="Emerson J.B."/>
            <person name="Anantharaman K."/>
            <person name="Thomas B.C."/>
            <person name="Malmstrom R."/>
            <person name="Stieglmeier M."/>
            <person name="Klingl A."/>
            <person name="Woyke T."/>
            <person name="Ryan C.M."/>
            <person name="Banfield J.F."/>
        </authorList>
    </citation>
    <scope>NUCLEOTIDE SEQUENCE [LARGE SCALE GENOMIC DNA]</scope>
</reference>
<dbReference type="EMBL" id="PEYU01000097">
    <property type="protein sequence ID" value="PIS22011.1"/>
    <property type="molecule type" value="Genomic_DNA"/>
</dbReference>
<organism evidence="3 4">
    <name type="scientific">candidate division WWE3 bacterium CG08_land_8_20_14_0_20_41_10</name>
    <dbReference type="NCBI Taxonomy" id="1975085"/>
    <lineage>
        <taxon>Bacteria</taxon>
        <taxon>Katanobacteria</taxon>
    </lineage>
</organism>
<evidence type="ECO:0000259" key="2">
    <source>
        <dbReference type="SMART" id="SM00014"/>
    </source>
</evidence>
<evidence type="ECO:0000256" key="1">
    <source>
        <dbReference type="SAM" id="Phobius"/>
    </source>
</evidence>
<dbReference type="PANTHER" id="PTHR14969">
    <property type="entry name" value="SPHINGOSINE-1-PHOSPHATE PHOSPHOHYDROLASE"/>
    <property type="match status" value="1"/>
</dbReference>
<dbReference type="PANTHER" id="PTHR14969:SF13">
    <property type="entry name" value="AT30094P"/>
    <property type="match status" value="1"/>
</dbReference>
<evidence type="ECO:0000313" key="4">
    <source>
        <dbReference type="Proteomes" id="UP000231252"/>
    </source>
</evidence>